<comment type="caution">
    <text evidence="8">The sequence shown here is derived from an EMBL/GenBank/DDBJ whole genome shotgun (WGS) entry which is preliminary data.</text>
</comment>
<feature type="region of interest" description="Disordered" evidence="6">
    <location>
        <begin position="1"/>
        <end position="75"/>
    </location>
</feature>
<dbReference type="InterPro" id="IPR000536">
    <property type="entry name" value="Nucl_hrmn_rcpt_lig-bd"/>
</dbReference>
<organism evidence="8 9">
    <name type="scientific">Dermatophagoides pteronyssinus</name>
    <name type="common">European house dust mite</name>
    <dbReference type="NCBI Taxonomy" id="6956"/>
    <lineage>
        <taxon>Eukaryota</taxon>
        <taxon>Metazoa</taxon>
        <taxon>Ecdysozoa</taxon>
        <taxon>Arthropoda</taxon>
        <taxon>Chelicerata</taxon>
        <taxon>Arachnida</taxon>
        <taxon>Acari</taxon>
        <taxon>Acariformes</taxon>
        <taxon>Sarcoptiformes</taxon>
        <taxon>Astigmata</taxon>
        <taxon>Psoroptidia</taxon>
        <taxon>Analgoidea</taxon>
        <taxon>Pyroglyphidae</taxon>
        <taxon>Dermatophagoidinae</taxon>
        <taxon>Dermatophagoides</taxon>
    </lineage>
</organism>
<dbReference type="InterPro" id="IPR036322">
    <property type="entry name" value="WD40_repeat_dom_sf"/>
</dbReference>
<dbReference type="InterPro" id="IPR058543">
    <property type="entry name" value="Beta-prop_RSE1/DDB1/CPSF1_2nd"/>
</dbReference>
<evidence type="ECO:0000256" key="1">
    <source>
        <dbReference type="ARBA" id="ARBA00004123"/>
    </source>
</evidence>
<dbReference type="SUPFAM" id="SSF50978">
    <property type="entry name" value="WD40 repeat-like"/>
    <property type="match status" value="1"/>
</dbReference>
<feature type="domain" description="NR LBD" evidence="7">
    <location>
        <begin position="270"/>
        <end position="511"/>
    </location>
</feature>
<dbReference type="Pfam" id="PF23726">
    <property type="entry name" value="Beta-prop_RSE1_2nd"/>
    <property type="match status" value="1"/>
</dbReference>
<dbReference type="Pfam" id="PF00104">
    <property type="entry name" value="Hormone_recep"/>
    <property type="match status" value="1"/>
</dbReference>
<reference evidence="8 9" key="1">
    <citation type="journal article" date="2018" name="J. Allergy Clin. Immunol.">
        <title>High-quality assembly of Dermatophagoides pteronyssinus genome and transcriptome reveals a wide range of novel allergens.</title>
        <authorList>
            <person name="Liu X.Y."/>
            <person name="Yang K.Y."/>
            <person name="Wang M.Q."/>
            <person name="Kwok J.S."/>
            <person name="Zeng X."/>
            <person name="Yang Z."/>
            <person name="Xiao X.J."/>
            <person name="Lau C.P."/>
            <person name="Li Y."/>
            <person name="Huang Z.M."/>
            <person name="Ba J.G."/>
            <person name="Yim A.K."/>
            <person name="Ouyang C.Y."/>
            <person name="Ngai S.M."/>
            <person name="Chan T.F."/>
            <person name="Leung E.L."/>
            <person name="Liu L."/>
            <person name="Liu Z.G."/>
            <person name="Tsui S.K."/>
        </authorList>
    </citation>
    <scope>NUCLEOTIDE SEQUENCE [LARGE SCALE GENOMIC DNA]</scope>
    <source>
        <strain evidence="8">Derp</strain>
    </source>
</reference>
<dbReference type="InterPro" id="IPR018846">
    <property type="entry name" value="Beta-prop_RSE1/DDB1/CPSF1_1st"/>
</dbReference>
<feature type="compositionally biased region" description="Low complexity" evidence="6">
    <location>
        <begin position="36"/>
        <end position="65"/>
    </location>
</feature>
<keyword evidence="9" id="KW-1185">Reference proteome</keyword>
<dbReference type="SUPFAM" id="SSF48508">
    <property type="entry name" value="Nuclear receptor ligand-binding domain"/>
    <property type="match status" value="1"/>
</dbReference>
<dbReference type="Gene3D" id="1.10.565.10">
    <property type="entry name" value="Retinoid X Receptor"/>
    <property type="match status" value="1"/>
</dbReference>
<dbReference type="PANTHER" id="PTHR10644">
    <property type="entry name" value="DNA REPAIR/RNA PROCESSING CPSF FAMILY"/>
    <property type="match status" value="1"/>
</dbReference>
<evidence type="ECO:0000313" key="9">
    <source>
        <dbReference type="Proteomes" id="UP000887458"/>
    </source>
</evidence>
<dbReference type="Proteomes" id="UP000887458">
    <property type="component" value="Unassembled WGS sequence"/>
</dbReference>
<dbReference type="EMBL" id="NJHN03000029">
    <property type="protein sequence ID" value="KAH9424423.1"/>
    <property type="molecule type" value="Genomic_DNA"/>
</dbReference>
<sequence>MINPITTRMSPTTTITTNNNNRPLSLTMKTNSFQGSSSSSSSSPSSSSPSSSALLCKNNNNNSSNNHHHRNIDPDRLNIKIEYNNDDDYNNTISPPTTNSVKHIPASSPSSSSSIINVNNENIKRRCHSDCTTTNSISIVDRTSLFINHSSDESESANIVFNVNHKDDSKEISNFQSKIILKTENINKNDTSSLSSSSPLNDKTSSATVNVSFTLPNEKKFNLNNYDNLMKNDNGQSSNNGNTISIFQTNLNEMAPESISDQYNYIENYRLEELNDACNQLNHWYYNGSILYEMRHLKEIYRVAEHVFQHFISMAKMITAFADLCETDQISLLKYSVTEILILRSVSCFMPNKDAWIFNLDNNEKGTMLQFNTCKSQIPEFSDDIRHFILAVPEKCRQDRNLFDLATMVVLFNPNCLDLKHKDVVKLEHITYCHLLCKYIHKNYSSTTTTLTMEKTTEDAEKHSIIQFNTMLNLIDQLHKINQKINNNILPFRNFTSPTDLNLILDKLCRIEVHLVTAEGLRSLKEIPINGRISVIKSFRMPNEDKDLLFIMTLKNNLMILELSRDSKHGDFEVNTRAHGIITEKSDRPSENGTLCDLNAKARIIALRIYDGILNVLKLDFKNRNIKSYNIRVEENTLIDFVFLHGYDKPVLCFIYQEDRSRHLKTYEITEDRELRRGPWLQENIESDSSMLIPVCEPYGGVIVVGQESITHIIDQNQYTAIAPPEIASSNFSCYCKIDNDRFLLGDLSGQLFILILHPNVQVASSSSAPVSPYGLKLISLGETSVSSCLSYLDNNYVFVGSRFGDSQLIKLKHDDNDTKKYIEIIDTYVSLAPIVDILVVDLDKQGQDQLITCSGAYKEGSLRIIRNGIGINELATIDLPGIKGVWQLKVDSIFDNVVAMAFVGQTKLLKLKNEEVEETFIHGFDCSQETMYTGNIRINHIEMIVQITANCIRLISINDNRITSKWIPSNNITLVSVNDKQILCSSRNKLLYLEVIETEIRLINEIEMEFEASCLDISSLMEKQSKLCAVGLWKDISVRIMSIPDFKLLHTEKLGGEIIARSTLMAHFDHTSYLFTAIGDGSLLSYILDTENGTLSEKKKVVLGTHPTFLKMFKTNSSSNIFACSDRPAVIYSSNNKLIFSNVNLKEVNNMCTLNSEGYPDSLILTNDSQLLIGQIDQIQKLHIRTIPLNETPRRIAYQESSQTFGVISMRYDVQLEDGQMVSSRISASTLAQNITHSRSLPTMVKPTPISNHFFPNELEVYHLLIIDQTTFEVLHAHQFMVNEYATSLVSCKLGNDPNYYYIVGTTFMVSDEIEPKAGRIIVFQLIDGKLQQVAEKEIKGVPFWLHEFHGKLLASINTSIRLFEWTSTHELHMESSVFSSTLAIHTKTKGDFVLLGDLLRSFSLFAYNPLGGNFTQLAHDLESAWLSAMEIIDDDTFIGADTNFNLYLAQKDMNVADDPDRSKFLQQCGFFHLGDLVNVMKHGYLVMNYPHEMNNPIVNKPILFGTYSGSIGLIAQIPKDYYEFLLKLQKNLTSKIKSVGKIDYDFWRTYTNDKKTEPALNFIDGDLIESFLDLSSTEMAECAEGIMYNINGQNRKANVDDIIKIVEELSRIH</sequence>
<dbReference type="InterPro" id="IPR004871">
    <property type="entry name" value="RSE1/DDB1/CPSF1_C"/>
</dbReference>
<protein>
    <submittedName>
        <fullName evidence="8">DNA damage-binding protein 1</fullName>
    </submittedName>
</protein>
<feature type="compositionally biased region" description="Low complexity" evidence="6">
    <location>
        <begin position="1"/>
        <end position="22"/>
    </location>
</feature>
<feature type="region of interest" description="Disordered" evidence="6">
    <location>
        <begin position="88"/>
        <end position="115"/>
    </location>
</feature>
<evidence type="ECO:0000256" key="4">
    <source>
        <dbReference type="ARBA" id="ARBA00023170"/>
    </source>
</evidence>
<proteinExistence type="predicted"/>
<keyword evidence="3" id="KW-0804">Transcription</keyword>
<dbReference type="Pfam" id="PF10433">
    <property type="entry name" value="Beta-prop_RSE1_1st"/>
    <property type="match status" value="1"/>
</dbReference>
<evidence type="ECO:0000313" key="8">
    <source>
        <dbReference type="EMBL" id="KAH9424423.1"/>
    </source>
</evidence>
<keyword evidence="2" id="KW-0805">Transcription regulation</keyword>
<dbReference type="InterPro" id="IPR035500">
    <property type="entry name" value="NHR-like_dom_sf"/>
</dbReference>
<dbReference type="SMART" id="SM00430">
    <property type="entry name" value="HOLI"/>
    <property type="match status" value="1"/>
</dbReference>
<evidence type="ECO:0000256" key="5">
    <source>
        <dbReference type="ARBA" id="ARBA00023242"/>
    </source>
</evidence>
<dbReference type="Pfam" id="PF03178">
    <property type="entry name" value="CPSF_A"/>
    <property type="match status" value="1"/>
</dbReference>
<feature type="compositionally biased region" description="Polar residues" evidence="6">
    <location>
        <begin position="23"/>
        <end position="35"/>
    </location>
</feature>
<feature type="compositionally biased region" description="Polar residues" evidence="6">
    <location>
        <begin position="90"/>
        <end position="101"/>
    </location>
</feature>
<dbReference type="Gene3D" id="1.10.150.910">
    <property type="match status" value="1"/>
</dbReference>
<keyword evidence="5" id="KW-0539">Nucleus</keyword>
<comment type="subcellular location">
    <subcellularLocation>
        <location evidence="1">Nucleus</location>
    </subcellularLocation>
</comment>
<evidence type="ECO:0000256" key="6">
    <source>
        <dbReference type="SAM" id="MobiDB-lite"/>
    </source>
</evidence>
<dbReference type="InterPro" id="IPR050358">
    <property type="entry name" value="RSE1/DDB1/CFT1"/>
</dbReference>
<name>A0ABQ8JP87_DERPT</name>
<evidence type="ECO:0000259" key="7">
    <source>
        <dbReference type="PROSITE" id="PS51843"/>
    </source>
</evidence>
<dbReference type="InterPro" id="IPR015943">
    <property type="entry name" value="WD40/YVTN_repeat-like_dom_sf"/>
</dbReference>
<dbReference type="PROSITE" id="PS51843">
    <property type="entry name" value="NR_LBD"/>
    <property type="match status" value="1"/>
</dbReference>
<keyword evidence="4" id="KW-0675">Receptor</keyword>
<dbReference type="Gene3D" id="2.130.10.10">
    <property type="entry name" value="YVTN repeat-like/Quinoprotein amine dehydrogenase"/>
    <property type="match status" value="3"/>
</dbReference>
<accession>A0ABQ8JP87</accession>
<reference evidence="8 9" key="2">
    <citation type="journal article" date="2022" name="Mol. Biol. Evol.">
        <title>Comparative Genomics Reveals Insights into the Divergent Evolution of Astigmatic Mites and Household Pest Adaptations.</title>
        <authorList>
            <person name="Xiong Q."/>
            <person name="Wan A.T."/>
            <person name="Liu X."/>
            <person name="Fung C.S."/>
            <person name="Xiao X."/>
            <person name="Malainual N."/>
            <person name="Hou J."/>
            <person name="Wang L."/>
            <person name="Wang M."/>
            <person name="Yang K.Y."/>
            <person name="Cui Y."/>
            <person name="Leung E.L."/>
            <person name="Nong W."/>
            <person name="Shin S.K."/>
            <person name="Au S.W."/>
            <person name="Jeong K.Y."/>
            <person name="Chew F.T."/>
            <person name="Hui J.H."/>
            <person name="Leung T.F."/>
            <person name="Tungtrongchitr A."/>
            <person name="Zhong N."/>
            <person name="Liu Z."/>
            <person name="Tsui S.K."/>
        </authorList>
    </citation>
    <scope>NUCLEOTIDE SEQUENCE [LARGE SCALE GENOMIC DNA]</scope>
    <source>
        <strain evidence="8">Derp</strain>
    </source>
</reference>
<evidence type="ECO:0000256" key="3">
    <source>
        <dbReference type="ARBA" id="ARBA00023163"/>
    </source>
</evidence>
<gene>
    <name evidence="8" type="primary">DDB1</name>
    <name evidence="8" type="ORF">DERP_004608</name>
</gene>
<evidence type="ECO:0000256" key="2">
    <source>
        <dbReference type="ARBA" id="ARBA00023015"/>
    </source>
</evidence>